<dbReference type="InterPro" id="IPR036850">
    <property type="entry name" value="NDK-like_dom_sf"/>
</dbReference>
<comment type="caution">
    <text evidence="6">Lacks conserved residue(s) required for the propagation of feature annotation.</text>
</comment>
<dbReference type="EMBL" id="LBYQ01000001">
    <property type="protein sequence ID" value="KKR55689.1"/>
    <property type="molecule type" value="Genomic_DNA"/>
</dbReference>
<proteinExistence type="inferred from homology"/>
<evidence type="ECO:0000256" key="6">
    <source>
        <dbReference type="PROSITE-ProRule" id="PRU00706"/>
    </source>
</evidence>
<comment type="cofactor">
    <cofactor evidence="1">
        <name>Mg(2+)</name>
        <dbReference type="ChEBI" id="CHEBI:18420"/>
    </cofactor>
</comment>
<dbReference type="AlphaFoldDB" id="A0A0G0RSP7"/>
<accession>A0A0G0RSP7</accession>
<dbReference type="Pfam" id="PF00334">
    <property type="entry name" value="NDK"/>
    <property type="match status" value="2"/>
</dbReference>
<evidence type="ECO:0000313" key="9">
    <source>
        <dbReference type="Proteomes" id="UP000034489"/>
    </source>
</evidence>
<evidence type="ECO:0000256" key="5">
    <source>
        <dbReference type="ARBA" id="ARBA00022777"/>
    </source>
</evidence>
<evidence type="ECO:0000313" key="8">
    <source>
        <dbReference type="EMBL" id="KKR55689.1"/>
    </source>
</evidence>
<organism evidence="8 9">
    <name type="scientific">Candidatus Curtissbacteria bacterium GW2011_GWA1_40_24</name>
    <dbReference type="NCBI Taxonomy" id="1618406"/>
    <lineage>
        <taxon>Bacteria</taxon>
        <taxon>Candidatus Curtissiibacteriota</taxon>
    </lineage>
</organism>
<dbReference type="SMART" id="SM00562">
    <property type="entry name" value="NDK"/>
    <property type="match status" value="1"/>
</dbReference>
<dbReference type="InterPro" id="IPR034907">
    <property type="entry name" value="NDK-like_dom"/>
</dbReference>
<dbReference type="EC" id="2.7.4.6" evidence="3"/>
<dbReference type="CDD" id="cd04413">
    <property type="entry name" value="NDPk_I"/>
    <property type="match status" value="1"/>
</dbReference>
<name>A0A0G0RSP7_9BACT</name>
<dbReference type="Gene3D" id="3.30.70.141">
    <property type="entry name" value="Nucleoside diphosphate kinase-like domain"/>
    <property type="match status" value="1"/>
</dbReference>
<keyword evidence="4" id="KW-0808">Transferase</keyword>
<evidence type="ECO:0000256" key="1">
    <source>
        <dbReference type="ARBA" id="ARBA00001946"/>
    </source>
</evidence>
<dbReference type="Proteomes" id="UP000034489">
    <property type="component" value="Unassembled WGS sequence"/>
</dbReference>
<gene>
    <name evidence="8" type="ORF">UT92_C0001G0032</name>
</gene>
<evidence type="ECO:0000256" key="2">
    <source>
        <dbReference type="ARBA" id="ARBA00008142"/>
    </source>
</evidence>
<dbReference type="PATRIC" id="fig|1618406.3.peg.32"/>
<comment type="similarity">
    <text evidence="2 6">Belongs to the NDK family.</text>
</comment>
<evidence type="ECO:0000259" key="7">
    <source>
        <dbReference type="SMART" id="SM00562"/>
    </source>
</evidence>
<protein>
    <recommendedName>
        <fullName evidence="3">nucleoside-diphosphate kinase</fullName>
        <ecNumber evidence="3">2.7.4.6</ecNumber>
    </recommendedName>
</protein>
<comment type="caution">
    <text evidence="8">The sequence shown here is derived from an EMBL/GenBank/DDBJ whole genome shotgun (WGS) entry which is preliminary data.</text>
</comment>
<sequence>MNKLTEEKTLVVIKPDGVKRGLVGEIVSRFEKAGLKIIGFKAVKISEEMALKHYGYNEEWFEKVGQKVKDFYAKIGFDLGENFSKLNNKEVGKLIQKWNADFLQEGPVVAMILRGYGAVEAVRKIVGSTYPSDALPGTIRGDYAIESPIVANIEQKAVRNLVHASGAPEEAELEIELWFKKDEICE</sequence>
<dbReference type="GO" id="GO:0004550">
    <property type="term" value="F:nucleoside diphosphate kinase activity"/>
    <property type="evidence" value="ECO:0007669"/>
    <property type="project" value="UniProtKB-EC"/>
</dbReference>
<dbReference type="PROSITE" id="PS51374">
    <property type="entry name" value="NDPK_LIKE"/>
    <property type="match status" value="1"/>
</dbReference>
<reference evidence="8 9" key="1">
    <citation type="journal article" date="2015" name="Nature">
        <title>rRNA introns, odd ribosomes, and small enigmatic genomes across a large radiation of phyla.</title>
        <authorList>
            <person name="Brown C.T."/>
            <person name="Hug L.A."/>
            <person name="Thomas B.C."/>
            <person name="Sharon I."/>
            <person name="Castelle C.J."/>
            <person name="Singh A."/>
            <person name="Wilkins M.J."/>
            <person name="Williams K.H."/>
            <person name="Banfield J.F."/>
        </authorList>
    </citation>
    <scope>NUCLEOTIDE SEQUENCE [LARGE SCALE GENOMIC DNA]</scope>
</reference>
<feature type="domain" description="Nucleoside diphosphate kinase-like" evidence="7">
    <location>
        <begin position="6"/>
        <end position="186"/>
    </location>
</feature>
<evidence type="ECO:0000256" key="4">
    <source>
        <dbReference type="ARBA" id="ARBA00022679"/>
    </source>
</evidence>
<evidence type="ECO:0000256" key="3">
    <source>
        <dbReference type="ARBA" id="ARBA00012966"/>
    </source>
</evidence>
<dbReference type="PANTHER" id="PTHR11349">
    <property type="entry name" value="NUCLEOSIDE DIPHOSPHATE KINASE"/>
    <property type="match status" value="1"/>
</dbReference>
<dbReference type="SUPFAM" id="SSF54919">
    <property type="entry name" value="Nucleoside diphosphate kinase, NDK"/>
    <property type="match status" value="1"/>
</dbReference>
<keyword evidence="5 8" id="KW-0418">Kinase</keyword>